<dbReference type="AlphaFoldDB" id="A0AAJ8E413"/>
<proteinExistence type="predicted"/>
<protein>
    <submittedName>
        <fullName evidence="1">Uncharacterized protein</fullName>
    </submittedName>
</protein>
<evidence type="ECO:0000313" key="1">
    <source>
        <dbReference type="RefSeq" id="XP_059606603.1"/>
    </source>
</evidence>
<sequence length="94" mass="10536">MSYFFFTGHLDRWLDILTDQAWPARKGHEPGPRILDLTFALSSSVKPCDIRQSSGSIADLRSIRFVVAILDTDDKTVSERPVAERKPRPGPGQP</sequence>
<dbReference type="RefSeq" id="XP_059606603.1">
    <property type="nucleotide sequence ID" value="XM_059745827.1"/>
</dbReference>
<accession>A0AAJ8E413</accession>
<dbReference type="GeneID" id="84593739"/>
<dbReference type="VEuPathDB" id="FungiDB:An18g05370"/>
<reference evidence="1" key="1">
    <citation type="submission" date="2025-02" db="EMBL/GenBank/DDBJ databases">
        <authorList>
            <consortium name="NCBI Genome Project"/>
        </authorList>
    </citation>
    <scope>NUCLEOTIDE SEQUENCE</scope>
</reference>
<organism evidence="1">
    <name type="scientific">Aspergillus niger</name>
    <dbReference type="NCBI Taxonomy" id="5061"/>
    <lineage>
        <taxon>Eukaryota</taxon>
        <taxon>Fungi</taxon>
        <taxon>Dikarya</taxon>
        <taxon>Ascomycota</taxon>
        <taxon>Pezizomycotina</taxon>
        <taxon>Eurotiomycetes</taxon>
        <taxon>Eurotiomycetidae</taxon>
        <taxon>Eurotiales</taxon>
        <taxon>Aspergillaceae</taxon>
        <taxon>Aspergillus</taxon>
        <taxon>Aspergillus subgen. Circumdati</taxon>
    </lineage>
</organism>
<gene>
    <name evidence="1" type="ORF">An18g05370</name>
</gene>
<name>A0AAJ8E413_ASPNG</name>
<reference evidence="1" key="2">
    <citation type="submission" date="2025-08" db="UniProtKB">
        <authorList>
            <consortium name="RefSeq"/>
        </authorList>
    </citation>
    <scope>IDENTIFICATION</scope>
</reference>
<dbReference type="KEGG" id="ang:An18g05370"/>